<dbReference type="RefSeq" id="WP_108959175.1">
    <property type="nucleotide sequence ID" value="NZ_BFAZ01000006.1"/>
</dbReference>
<name>A0A2P2DBN4_9LEPT</name>
<dbReference type="GO" id="GO:0006526">
    <property type="term" value="P:L-arginine biosynthetic process"/>
    <property type="evidence" value="ECO:0007669"/>
    <property type="project" value="InterPro"/>
</dbReference>
<dbReference type="PANTHER" id="PTHR23342:SF0">
    <property type="entry name" value="N-ACETYLGLUTAMATE SYNTHASE, MITOCHONDRIAL"/>
    <property type="match status" value="1"/>
</dbReference>
<dbReference type="Pfam" id="PF04768">
    <property type="entry name" value="NAT"/>
    <property type="match status" value="1"/>
</dbReference>
<dbReference type="InterPro" id="IPR006855">
    <property type="entry name" value="Vertebrate-like_GNAT_dom"/>
</dbReference>
<evidence type="ECO:0000313" key="5">
    <source>
        <dbReference type="Proteomes" id="UP000245206"/>
    </source>
</evidence>
<organism evidence="4 5">
    <name type="scientific">Leptospira ellinghausenii</name>
    <dbReference type="NCBI Taxonomy" id="1917822"/>
    <lineage>
        <taxon>Bacteria</taxon>
        <taxon>Pseudomonadati</taxon>
        <taxon>Spirochaetota</taxon>
        <taxon>Spirochaetia</taxon>
        <taxon>Leptospirales</taxon>
        <taxon>Leptospiraceae</taxon>
        <taxon>Leptospira</taxon>
    </lineage>
</organism>
<gene>
    <name evidence="4" type="ORF">LPTSP2_13320</name>
</gene>
<evidence type="ECO:0000259" key="3">
    <source>
        <dbReference type="PROSITE" id="PS51731"/>
    </source>
</evidence>
<accession>A0A2P2DBN4</accession>
<dbReference type="PROSITE" id="PS51731">
    <property type="entry name" value="GNAT_NAGS"/>
    <property type="match status" value="1"/>
</dbReference>
<feature type="domain" description="N-acetyltransferase" evidence="3">
    <location>
        <begin position="237"/>
        <end position="382"/>
    </location>
</feature>
<dbReference type="Proteomes" id="UP000245206">
    <property type="component" value="Unassembled WGS sequence"/>
</dbReference>
<dbReference type="GO" id="GO:0003991">
    <property type="term" value="F:acetylglutamate kinase activity"/>
    <property type="evidence" value="ECO:0007669"/>
    <property type="project" value="InterPro"/>
</dbReference>
<evidence type="ECO:0000256" key="2">
    <source>
        <dbReference type="ARBA" id="ARBA00022679"/>
    </source>
</evidence>
<keyword evidence="4" id="KW-0418">Kinase</keyword>
<sequence length="389" mass="44650">MKSKDILSRVFEITRDPRDGLLFLKEFQSLSPESFAILYADSETIFESSEALFSDLKLLYQLDLFPFVVLEEDSFQYLKVFFPLEQMGANPNDEKTLGFSYEIIAREEPLRESVKTSIQKKKIPILLWNDEIEKLESVLDRCRAILHSSKVIYVSIDGPFKDPNSGKVKSILQMENTFPVPSGVTITESQKEFIQLSEAMLSKIEDPKFSIVLTSPFTLLTELFTVKGSGTLVKRKNKIHKFESTDGVDMVRLFRLIEESFGKKLKPDFFQSKFDVLFLEESYRACAWMQKTEYGYLLSKFAVNGVARGAGVGRDIWDQILEHCSPLFWRSKPDNTINKWYMSIAQGIEKDSSWYYYWLGVDQSLIPGIISLLKSQPEDFGLPNPSSDV</sequence>
<dbReference type="AlphaFoldDB" id="A0A2P2DBN4"/>
<dbReference type="PANTHER" id="PTHR23342">
    <property type="entry name" value="N-ACETYLGLUTAMATE SYNTHASE"/>
    <property type="match status" value="1"/>
</dbReference>
<dbReference type="OrthoDB" id="9803155at2"/>
<evidence type="ECO:0000256" key="1">
    <source>
        <dbReference type="ARBA" id="ARBA00004828"/>
    </source>
</evidence>
<dbReference type="InterPro" id="IPR011242">
    <property type="entry name" value="ArgB_GNAT"/>
</dbReference>
<dbReference type="PIRSF" id="PIRSF036441">
    <property type="entry name" value="NAGK_DUF619"/>
    <property type="match status" value="1"/>
</dbReference>
<protein>
    <submittedName>
        <fullName evidence="4">Acetylglutamate kinase</fullName>
    </submittedName>
</protein>
<comment type="pathway">
    <text evidence="1">Amino-acid biosynthesis; L-arginine biosynthesis; N(2)-acetyl-L-ornithine from L-glutamate: step 2/4.</text>
</comment>
<dbReference type="EMBL" id="BFAZ01000006">
    <property type="protein sequence ID" value="GBF42046.1"/>
    <property type="molecule type" value="Genomic_DNA"/>
</dbReference>
<comment type="caution">
    <text evidence="4">The sequence shown here is derived from an EMBL/GenBank/DDBJ whole genome shotgun (WGS) entry which is preliminary data.</text>
</comment>
<keyword evidence="5" id="KW-1185">Reference proteome</keyword>
<reference evidence="5" key="1">
    <citation type="journal article" date="2019" name="Microbiol. Immunol.">
        <title>Molecular and phenotypic characterization of Leptospira johnsonii sp. nov., Leptospira ellinghausenii sp. nov. and Leptospira ryugenii sp. nov. isolated from soil and water in Japan.</title>
        <authorList>
            <person name="Masuzawa T."/>
            <person name="Saito M."/>
            <person name="Nakao R."/>
            <person name="Nikaido Y."/>
            <person name="Matsumoto M."/>
            <person name="Ogawa M."/>
            <person name="Yokoyama M."/>
            <person name="Hidaka Y."/>
            <person name="Tomita J."/>
            <person name="Sakakibara K."/>
            <person name="Suzuki K."/>
            <person name="Yasuda S."/>
            <person name="Sato H."/>
            <person name="Yamaguchi M."/>
            <person name="Yoshida S.I."/>
            <person name="Koizumi N."/>
            <person name="Kawamura Y."/>
        </authorList>
    </citation>
    <scope>NUCLEOTIDE SEQUENCE [LARGE SCALE GENOMIC DNA]</scope>
    <source>
        <strain evidence="5">E18</strain>
    </source>
</reference>
<evidence type="ECO:0000313" key="4">
    <source>
        <dbReference type="EMBL" id="GBF42046.1"/>
    </source>
</evidence>
<keyword evidence="2" id="KW-0808">Transferase</keyword>
<dbReference type="GO" id="GO:0005737">
    <property type="term" value="C:cytoplasm"/>
    <property type="evidence" value="ECO:0007669"/>
    <property type="project" value="InterPro"/>
</dbReference>
<proteinExistence type="predicted"/>
<dbReference type="Gene3D" id="3.40.630.30">
    <property type="match status" value="1"/>
</dbReference>